<keyword evidence="2" id="KW-1133">Transmembrane helix</keyword>
<dbReference type="EMBL" id="FOXO01000008">
    <property type="protein sequence ID" value="SFP80008.1"/>
    <property type="molecule type" value="Genomic_DNA"/>
</dbReference>
<feature type="transmembrane region" description="Helical" evidence="2">
    <location>
        <begin position="121"/>
        <end position="137"/>
    </location>
</feature>
<dbReference type="Pfam" id="PF13240">
    <property type="entry name" value="Zn_Ribbon_1"/>
    <property type="match status" value="1"/>
</dbReference>
<dbReference type="Proteomes" id="UP000182624">
    <property type="component" value="Unassembled WGS sequence"/>
</dbReference>
<evidence type="ECO:0000313" key="5">
    <source>
        <dbReference type="Proteomes" id="UP000182624"/>
    </source>
</evidence>
<dbReference type="InterPro" id="IPR026870">
    <property type="entry name" value="Zinc_ribbon_dom"/>
</dbReference>
<dbReference type="AlphaFoldDB" id="A0A1I5TAK6"/>
<feature type="domain" description="Zinc-ribbon" evidence="3">
    <location>
        <begin position="4"/>
        <end position="22"/>
    </location>
</feature>
<name>A0A1I5TAK6_9FIRM</name>
<keyword evidence="2" id="KW-0472">Membrane</keyword>
<gene>
    <name evidence="4" type="ORF">SAMN04487928_10899</name>
</gene>
<feature type="compositionally biased region" description="Pro residues" evidence="1">
    <location>
        <begin position="42"/>
        <end position="54"/>
    </location>
</feature>
<dbReference type="RefSeq" id="WP_074886351.1">
    <property type="nucleotide sequence ID" value="NZ_FOXO01000008.1"/>
</dbReference>
<proteinExistence type="predicted"/>
<sequence>MKTCPNCGNQIADDAAFCNNCGVSVTVNQQAESAQATNPQPQVQPAPQPQPQPQPQQSYGQAPYQQPLVYSDPKDHTKEFDAQDIADNRIIALAAYLFGIIGVLIAFIAGTPFTRFHARNSLRISIAAIIILIPSIIPFLGWLVTGICAAILGVIKIVAIVWVCMGKAKELPIISDIGFLG</sequence>
<reference evidence="5" key="1">
    <citation type="submission" date="2016-10" db="EMBL/GenBank/DDBJ databases">
        <authorList>
            <person name="Varghese N."/>
            <person name="Submissions S."/>
        </authorList>
    </citation>
    <scope>NUCLEOTIDE SEQUENCE [LARGE SCALE GENOMIC DNA]</scope>
    <source>
        <strain evidence="5">P18</strain>
    </source>
</reference>
<keyword evidence="5" id="KW-1185">Reference proteome</keyword>
<evidence type="ECO:0000259" key="3">
    <source>
        <dbReference type="Pfam" id="PF13240"/>
    </source>
</evidence>
<dbReference type="OrthoDB" id="2003838at2"/>
<evidence type="ECO:0000256" key="2">
    <source>
        <dbReference type="SAM" id="Phobius"/>
    </source>
</evidence>
<protein>
    <submittedName>
        <fullName evidence="4">Uncharacterized membrane protein</fullName>
    </submittedName>
</protein>
<evidence type="ECO:0000313" key="4">
    <source>
        <dbReference type="EMBL" id="SFP80008.1"/>
    </source>
</evidence>
<evidence type="ECO:0000256" key="1">
    <source>
        <dbReference type="SAM" id="MobiDB-lite"/>
    </source>
</evidence>
<keyword evidence="2" id="KW-0812">Transmembrane</keyword>
<organism evidence="4 5">
    <name type="scientific">Butyrivibrio proteoclasticus</name>
    <dbReference type="NCBI Taxonomy" id="43305"/>
    <lineage>
        <taxon>Bacteria</taxon>
        <taxon>Bacillati</taxon>
        <taxon>Bacillota</taxon>
        <taxon>Clostridia</taxon>
        <taxon>Lachnospirales</taxon>
        <taxon>Lachnospiraceae</taxon>
        <taxon>Butyrivibrio</taxon>
    </lineage>
</organism>
<feature type="region of interest" description="Disordered" evidence="1">
    <location>
        <begin position="31"/>
        <end position="61"/>
    </location>
</feature>
<feature type="transmembrane region" description="Helical" evidence="2">
    <location>
        <begin position="90"/>
        <end position="109"/>
    </location>
</feature>
<accession>A0A1I5TAK6</accession>
<feature type="transmembrane region" description="Helical" evidence="2">
    <location>
        <begin position="143"/>
        <end position="165"/>
    </location>
</feature>